<proteinExistence type="predicted"/>
<dbReference type="AlphaFoldDB" id="S3ZN90"/>
<protein>
    <submittedName>
        <fullName evidence="1">Uncharacterized protein</fullName>
    </submittedName>
</protein>
<keyword evidence="2" id="KW-1185">Reference proteome</keyword>
<evidence type="ECO:0000313" key="2">
    <source>
        <dbReference type="Proteomes" id="UP000014629"/>
    </source>
</evidence>
<dbReference type="EMBL" id="AOPZ01000109">
    <property type="protein sequence ID" value="EPH44249.1"/>
    <property type="molecule type" value="Genomic_DNA"/>
</dbReference>
<gene>
    <name evidence="1" type="ORF">STRAU_2689</name>
</gene>
<name>S3ZN90_9ACTN</name>
<dbReference type="Proteomes" id="UP000014629">
    <property type="component" value="Unassembled WGS sequence"/>
</dbReference>
<evidence type="ECO:0000313" key="1">
    <source>
        <dbReference type="EMBL" id="EPH44249.1"/>
    </source>
</evidence>
<sequence>MSALARYARALAPPAYAALHRTLDAGTSDERHTALFLAVARRDLTAVATALTDPLLRRRALSAAIRLPVDTKALEQLALSPVAAARHETYRVLRLSRRDTLAGQLLPTVHERFGAREAALLLPACPTETVAAWLPRLDPPQGVLHALARTAPVPLAHLITARLQDATDHHRHRLTRGYRALASLAARRDPEAALLLLKEEPNLLTGAAVRILLRRPAQMLDVLRAAPPNPDGTPLEVTLPAGPLPPAGRRALRTLPPADLAELARRCPAARARLGSQGRLDVTPDGLLALLPVPERGRLVAERTARSRAVYGIPLPTLAALEPTDRTRVVRPLLKRTRRDLAVSRLATVLPLAEGEPLLRALTERHRSHLRALA</sequence>
<comment type="caution">
    <text evidence="1">The sequence shown here is derived from an EMBL/GenBank/DDBJ whole genome shotgun (WGS) entry which is preliminary data.</text>
</comment>
<reference evidence="1 2" key="1">
    <citation type="submission" date="2013-02" db="EMBL/GenBank/DDBJ databases">
        <title>Draft Genome Sequence of Streptomyces aurantiacus, Which Produces Setomimycin.</title>
        <authorList>
            <person name="Gruening B.A."/>
            <person name="Praeg A."/>
            <person name="Erxleben A."/>
            <person name="Guenther S."/>
            <person name="Mueller M."/>
        </authorList>
    </citation>
    <scope>NUCLEOTIDE SEQUENCE [LARGE SCALE GENOMIC DNA]</scope>
    <source>
        <strain evidence="1 2">JA 4570</strain>
    </source>
</reference>
<accession>S3ZN90</accession>
<organism evidence="1 2">
    <name type="scientific">Streptomyces aurantiacus JA 4570</name>
    <dbReference type="NCBI Taxonomy" id="1286094"/>
    <lineage>
        <taxon>Bacteria</taxon>
        <taxon>Bacillati</taxon>
        <taxon>Actinomycetota</taxon>
        <taxon>Actinomycetes</taxon>
        <taxon>Kitasatosporales</taxon>
        <taxon>Streptomycetaceae</taxon>
        <taxon>Streptomyces</taxon>
        <taxon>Streptomyces aurantiacus group</taxon>
    </lineage>
</organism>
<dbReference type="PATRIC" id="fig|1286094.4.peg.2664"/>